<organism evidence="7 8">
    <name type="scientific">Geotrichum candidum</name>
    <name type="common">Oospora lactis</name>
    <name type="synonym">Dipodascus geotrichum</name>
    <dbReference type="NCBI Taxonomy" id="1173061"/>
    <lineage>
        <taxon>Eukaryota</taxon>
        <taxon>Fungi</taxon>
        <taxon>Dikarya</taxon>
        <taxon>Ascomycota</taxon>
        <taxon>Saccharomycotina</taxon>
        <taxon>Dipodascomycetes</taxon>
        <taxon>Dipodascales</taxon>
        <taxon>Dipodascaceae</taxon>
        <taxon>Geotrichum</taxon>
    </lineage>
</organism>
<evidence type="ECO:0000256" key="2">
    <source>
        <dbReference type="ARBA" id="ARBA00022723"/>
    </source>
</evidence>
<evidence type="ECO:0000256" key="5">
    <source>
        <dbReference type="SAM" id="MobiDB-lite"/>
    </source>
</evidence>
<keyword evidence="8" id="KW-1185">Reference proteome</keyword>
<dbReference type="GO" id="GO:0020037">
    <property type="term" value="F:heme binding"/>
    <property type="evidence" value="ECO:0007669"/>
    <property type="project" value="UniProtKB-UniRule"/>
</dbReference>
<dbReference type="PROSITE" id="PS50255">
    <property type="entry name" value="CYTOCHROME_B5_2"/>
    <property type="match status" value="1"/>
</dbReference>
<keyword evidence="1 4" id="KW-0349">Heme</keyword>
<comment type="similarity">
    <text evidence="4">Belongs to the cytochrome b5 family.</text>
</comment>
<feature type="compositionally biased region" description="Low complexity" evidence="5">
    <location>
        <begin position="65"/>
        <end position="78"/>
    </location>
</feature>
<dbReference type="InterPro" id="IPR018506">
    <property type="entry name" value="Cyt_B5_heme-BS"/>
</dbReference>
<dbReference type="EMBL" id="CCBN010000002">
    <property type="protein sequence ID" value="CDO52175.1"/>
    <property type="molecule type" value="Genomic_DNA"/>
</dbReference>
<dbReference type="GO" id="GO:0046872">
    <property type="term" value="F:metal ion binding"/>
    <property type="evidence" value="ECO:0007669"/>
    <property type="project" value="UniProtKB-UniRule"/>
</dbReference>
<proteinExistence type="inferred from homology"/>
<dbReference type="PANTHER" id="PTHR46237:SF1">
    <property type="entry name" value="CYTOCHROME B5 REDUCTASE 4"/>
    <property type="match status" value="1"/>
</dbReference>
<evidence type="ECO:0000256" key="3">
    <source>
        <dbReference type="ARBA" id="ARBA00023004"/>
    </source>
</evidence>
<evidence type="ECO:0000256" key="1">
    <source>
        <dbReference type="ARBA" id="ARBA00022617"/>
    </source>
</evidence>
<comment type="caution">
    <text evidence="7">The sequence shown here is derived from an EMBL/GenBank/DDBJ whole genome shotgun (WGS) entry which is preliminary data.</text>
</comment>
<gene>
    <name evidence="7" type="ORF">BN980_GECA02s06918g</name>
</gene>
<keyword evidence="3 4" id="KW-0408">Iron</keyword>
<dbReference type="Gene3D" id="3.10.120.10">
    <property type="entry name" value="Cytochrome b5-like heme/steroid binding domain"/>
    <property type="match status" value="1"/>
</dbReference>
<dbReference type="OrthoDB" id="432299at2759"/>
<keyword evidence="2 4" id="KW-0479">Metal-binding</keyword>
<accession>A0A0J9X4Z2</accession>
<dbReference type="SMART" id="SM01117">
    <property type="entry name" value="Cyt-b5"/>
    <property type="match status" value="1"/>
</dbReference>
<protein>
    <recommendedName>
        <fullName evidence="6">Cytochrome b5 heme-binding domain-containing protein</fullName>
    </recommendedName>
</protein>
<evidence type="ECO:0000259" key="6">
    <source>
        <dbReference type="PROSITE" id="PS50255"/>
    </source>
</evidence>
<dbReference type="FunFam" id="3.10.120.10:FF:000001">
    <property type="entry name" value="Cytochrome b5 reductase 4"/>
    <property type="match status" value="1"/>
</dbReference>
<feature type="region of interest" description="Disordered" evidence="5">
    <location>
        <begin position="1"/>
        <end position="121"/>
    </location>
</feature>
<dbReference type="AlphaFoldDB" id="A0A0J9X4Z2"/>
<evidence type="ECO:0000256" key="4">
    <source>
        <dbReference type="RuleBase" id="RU362121"/>
    </source>
</evidence>
<dbReference type="GO" id="GO:0005737">
    <property type="term" value="C:cytoplasm"/>
    <property type="evidence" value="ECO:0007669"/>
    <property type="project" value="TreeGrafter"/>
</dbReference>
<dbReference type="STRING" id="1173061.A0A0J9X4Z2"/>
<evidence type="ECO:0000313" key="7">
    <source>
        <dbReference type="EMBL" id="CDO52175.1"/>
    </source>
</evidence>
<dbReference type="InterPro" id="IPR051872">
    <property type="entry name" value="Cytochrome_b5/Flavoprotein_Rdt"/>
</dbReference>
<name>A0A0J9X4Z2_GEOCN</name>
<dbReference type="GO" id="GO:0004128">
    <property type="term" value="F:cytochrome-b5 reductase activity, acting on NAD(P)H"/>
    <property type="evidence" value="ECO:0007669"/>
    <property type="project" value="TreeGrafter"/>
</dbReference>
<feature type="compositionally biased region" description="Low complexity" evidence="5">
    <location>
        <begin position="86"/>
        <end position="106"/>
    </location>
</feature>
<dbReference type="InterPro" id="IPR001199">
    <property type="entry name" value="Cyt_B5-like_heme/steroid-bd"/>
</dbReference>
<reference evidence="7" key="1">
    <citation type="submission" date="2014-03" db="EMBL/GenBank/DDBJ databases">
        <authorList>
            <person name="Casaregola S."/>
        </authorList>
    </citation>
    <scope>NUCLEOTIDE SEQUENCE [LARGE SCALE GENOMIC DNA]</scope>
    <source>
        <strain evidence="7">CLIB 918</strain>
    </source>
</reference>
<feature type="domain" description="Cytochrome b5 heme-binding" evidence="6">
    <location>
        <begin position="151"/>
        <end position="227"/>
    </location>
</feature>
<evidence type="ECO:0000313" key="8">
    <source>
        <dbReference type="Proteomes" id="UP000242525"/>
    </source>
</evidence>
<sequence>MSDHLFKRPIKISEPAIKITGSDPDADITAFPARDSIQRASSTQSKPFVNNKPPPPVFTRRSELSSRPASGASASSSLLPPPSTLNPPKSLMQYTSPAASARAPSSGSHLTPSAKPTARKKVALKPGYSAMDWAALRNSGKNLRGIDYPGIIRVTEEELKAHKTRDDCWTVLGGRVYNLTPYMPFHPGGEKILMAIAGKDGTGLFMRTHSWVNFENMLDRCLVGVYVPN</sequence>
<dbReference type="Pfam" id="PF00173">
    <property type="entry name" value="Cyt-b5"/>
    <property type="match status" value="1"/>
</dbReference>
<dbReference type="SUPFAM" id="SSF55856">
    <property type="entry name" value="Cytochrome b5-like heme/steroid binding domain"/>
    <property type="match status" value="1"/>
</dbReference>
<dbReference type="InterPro" id="IPR036400">
    <property type="entry name" value="Cyt_B5-like_heme/steroid_sf"/>
</dbReference>
<dbReference type="Proteomes" id="UP000242525">
    <property type="component" value="Unassembled WGS sequence"/>
</dbReference>
<dbReference type="PROSITE" id="PS00191">
    <property type="entry name" value="CYTOCHROME_B5_1"/>
    <property type="match status" value="1"/>
</dbReference>
<dbReference type="PANTHER" id="PTHR46237">
    <property type="entry name" value="CYTOCHROME B5 REDUCTASE 4 FAMILY MEMBER"/>
    <property type="match status" value="1"/>
</dbReference>